<dbReference type="EC" id="3.1.3.89" evidence="5"/>
<evidence type="ECO:0000256" key="3">
    <source>
        <dbReference type="ARBA" id="ARBA00001941"/>
    </source>
</evidence>
<dbReference type="SMART" id="SM00471">
    <property type="entry name" value="HDc"/>
    <property type="match status" value="1"/>
</dbReference>
<evidence type="ECO:0000256" key="2">
    <source>
        <dbReference type="ARBA" id="ARBA00001936"/>
    </source>
</evidence>
<keyword evidence="7" id="KW-0378">Hydrolase</keyword>
<feature type="domain" description="HD" evidence="8">
    <location>
        <begin position="38"/>
        <end position="136"/>
    </location>
</feature>
<accession>A0A1F4ZUB4</accession>
<name>A0A1F4ZUB4_9BACT</name>
<dbReference type="SUPFAM" id="SSF109604">
    <property type="entry name" value="HD-domain/PDEase-like"/>
    <property type="match status" value="1"/>
</dbReference>
<reference evidence="9 10" key="1">
    <citation type="journal article" date="2016" name="Nat. Commun.">
        <title>Thousands of microbial genomes shed light on interconnected biogeochemical processes in an aquifer system.</title>
        <authorList>
            <person name="Anantharaman K."/>
            <person name="Brown C.T."/>
            <person name="Hug L.A."/>
            <person name="Sharon I."/>
            <person name="Castelle C.J."/>
            <person name="Probst A.J."/>
            <person name="Thomas B.C."/>
            <person name="Singh A."/>
            <person name="Wilkins M.J."/>
            <person name="Karaoz U."/>
            <person name="Brodie E.L."/>
            <person name="Williams K.H."/>
            <person name="Hubbard S.S."/>
            <person name="Banfield J.F."/>
        </authorList>
    </citation>
    <scope>NUCLEOTIDE SEQUENCE [LARGE SCALE GENOMIC DNA]</scope>
</reference>
<evidence type="ECO:0000256" key="4">
    <source>
        <dbReference type="ARBA" id="ARBA00011738"/>
    </source>
</evidence>
<dbReference type="InterPro" id="IPR003607">
    <property type="entry name" value="HD/PDEase_dom"/>
</dbReference>
<dbReference type="PANTHER" id="PTHR11845:SF13">
    <property type="entry name" value="5'-DEOXYNUCLEOTIDASE HDDC2"/>
    <property type="match status" value="1"/>
</dbReference>
<dbReference type="CDD" id="cd00077">
    <property type="entry name" value="HDc"/>
    <property type="match status" value="1"/>
</dbReference>
<sequence length="194" mass="22663">MTKDYIKLAQFLYEIGTLRKIARSHRQTLLTDDLSDNIAAHSFRVAMIGWFLAKIKKADPYKVVMMCLLHDTSETRTGDQNWVHKKFVKAFENEAIASQFSQLIGEEELLKHADEYSKRLTIEAKLAKDADLLDQVLLLKEYAWSGNQEAQLWLKDNQQIKYMSSEQAKLMARQIISQRPGDWWKGIWSVDRRK</sequence>
<evidence type="ECO:0000313" key="9">
    <source>
        <dbReference type="EMBL" id="OGD08974.1"/>
    </source>
</evidence>
<organism evidence="9 10">
    <name type="scientific">Candidatus Amesbacteria bacterium RIFOXYB1_FULL_44_23</name>
    <dbReference type="NCBI Taxonomy" id="1797263"/>
    <lineage>
        <taxon>Bacteria</taxon>
        <taxon>Candidatus Amesiibacteriota</taxon>
    </lineage>
</organism>
<dbReference type="GO" id="GO:0002953">
    <property type="term" value="F:5'-deoxynucleotidase activity"/>
    <property type="evidence" value="ECO:0007669"/>
    <property type="project" value="UniProtKB-EC"/>
</dbReference>
<dbReference type="PANTHER" id="PTHR11845">
    <property type="entry name" value="5'-DEOXYNUCLEOTIDASE HDDC2"/>
    <property type="match status" value="1"/>
</dbReference>
<dbReference type="InterPro" id="IPR006674">
    <property type="entry name" value="HD_domain"/>
</dbReference>
<comment type="caution">
    <text evidence="9">The sequence shown here is derived from an EMBL/GenBank/DDBJ whole genome shotgun (WGS) entry which is preliminary data.</text>
</comment>
<gene>
    <name evidence="9" type="ORF">A2397_05770</name>
</gene>
<dbReference type="STRING" id="1797263.A2397_05770"/>
<evidence type="ECO:0000259" key="8">
    <source>
        <dbReference type="PROSITE" id="PS51831"/>
    </source>
</evidence>
<protein>
    <recommendedName>
        <fullName evidence="5">5'-deoxynucleotidase</fullName>
        <ecNumber evidence="5">3.1.3.89</ecNumber>
    </recommendedName>
</protein>
<keyword evidence="6" id="KW-0479">Metal-binding</keyword>
<dbReference type="InterPro" id="IPR039356">
    <property type="entry name" value="YfbR/HDDC2"/>
</dbReference>
<evidence type="ECO:0000256" key="5">
    <source>
        <dbReference type="ARBA" id="ARBA00012964"/>
    </source>
</evidence>
<dbReference type="GO" id="GO:0046872">
    <property type="term" value="F:metal ion binding"/>
    <property type="evidence" value="ECO:0007669"/>
    <property type="project" value="UniProtKB-KW"/>
</dbReference>
<comment type="cofactor">
    <cofactor evidence="2">
        <name>Mn(2+)</name>
        <dbReference type="ChEBI" id="CHEBI:29035"/>
    </cofactor>
</comment>
<dbReference type="Gene3D" id="1.10.3210.10">
    <property type="entry name" value="Hypothetical protein af1432"/>
    <property type="match status" value="1"/>
</dbReference>
<dbReference type="GO" id="GO:0005737">
    <property type="term" value="C:cytoplasm"/>
    <property type="evidence" value="ECO:0007669"/>
    <property type="project" value="TreeGrafter"/>
</dbReference>
<proteinExistence type="predicted"/>
<comment type="subunit">
    <text evidence="4">Homodimer.</text>
</comment>
<evidence type="ECO:0000256" key="6">
    <source>
        <dbReference type="ARBA" id="ARBA00022723"/>
    </source>
</evidence>
<comment type="cofactor">
    <cofactor evidence="3">
        <name>Co(2+)</name>
        <dbReference type="ChEBI" id="CHEBI:48828"/>
    </cofactor>
</comment>
<evidence type="ECO:0000313" key="10">
    <source>
        <dbReference type="Proteomes" id="UP000176424"/>
    </source>
</evidence>
<comment type="catalytic activity">
    <reaction evidence="1">
        <text>a 2'-deoxyribonucleoside 5'-phosphate + H2O = a 2'-deoxyribonucleoside + phosphate</text>
        <dbReference type="Rhea" id="RHEA:36167"/>
        <dbReference type="ChEBI" id="CHEBI:15377"/>
        <dbReference type="ChEBI" id="CHEBI:18274"/>
        <dbReference type="ChEBI" id="CHEBI:43474"/>
        <dbReference type="ChEBI" id="CHEBI:65317"/>
        <dbReference type="EC" id="3.1.3.89"/>
    </reaction>
</comment>
<dbReference type="PROSITE" id="PS51831">
    <property type="entry name" value="HD"/>
    <property type="match status" value="1"/>
</dbReference>
<dbReference type="AlphaFoldDB" id="A0A1F4ZUB4"/>
<dbReference type="Proteomes" id="UP000176424">
    <property type="component" value="Unassembled WGS sequence"/>
</dbReference>
<dbReference type="EMBL" id="MEXR01000043">
    <property type="protein sequence ID" value="OGD08974.1"/>
    <property type="molecule type" value="Genomic_DNA"/>
</dbReference>
<evidence type="ECO:0000256" key="1">
    <source>
        <dbReference type="ARBA" id="ARBA00001638"/>
    </source>
</evidence>
<dbReference type="Pfam" id="PF13023">
    <property type="entry name" value="HD_3"/>
    <property type="match status" value="1"/>
</dbReference>
<evidence type="ECO:0000256" key="7">
    <source>
        <dbReference type="ARBA" id="ARBA00022801"/>
    </source>
</evidence>